<dbReference type="PANTHER" id="PTHR11439:SF489">
    <property type="entry name" value="RNA-DIRECTED DNA POLYMERASE"/>
    <property type="match status" value="1"/>
</dbReference>
<dbReference type="Proteomes" id="UP000288805">
    <property type="component" value="Unassembled WGS sequence"/>
</dbReference>
<dbReference type="InterPro" id="IPR013103">
    <property type="entry name" value="RVT_2"/>
</dbReference>
<reference evidence="3 4" key="1">
    <citation type="journal article" date="2018" name="PLoS Genet.">
        <title>Population sequencing reveals clonal diversity and ancestral inbreeding in the grapevine cultivar Chardonnay.</title>
        <authorList>
            <person name="Roach M.J."/>
            <person name="Johnson D.L."/>
            <person name="Bohlmann J."/>
            <person name="van Vuuren H.J."/>
            <person name="Jones S.J."/>
            <person name="Pretorius I.S."/>
            <person name="Schmidt S.A."/>
            <person name="Borneman A.R."/>
        </authorList>
    </citation>
    <scope>NUCLEOTIDE SEQUENCE [LARGE SCALE GENOMIC DNA]</scope>
    <source>
        <strain evidence="4">cv. Chardonnay</strain>
        <tissue evidence="3">Leaf</tissue>
    </source>
</reference>
<dbReference type="PANTHER" id="PTHR11439">
    <property type="entry name" value="GAG-POL-RELATED RETROTRANSPOSON"/>
    <property type="match status" value="1"/>
</dbReference>
<proteinExistence type="predicted"/>
<feature type="domain" description="Reverse transcriptase Ty1/copia-type" evidence="2">
    <location>
        <begin position="132"/>
        <end position="338"/>
    </location>
</feature>
<evidence type="ECO:0000313" key="4">
    <source>
        <dbReference type="Proteomes" id="UP000288805"/>
    </source>
</evidence>
<gene>
    <name evidence="3" type="primary">RE2_137</name>
    <name evidence="3" type="ORF">CK203_031626</name>
</gene>
<organism evidence="3 4">
    <name type="scientific">Vitis vinifera</name>
    <name type="common">Grape</name>
    <dbReference type="NCBI Taxonomy" id="29760"/>
    <lineage>
        <taxon>Eukaryota</taxon>
        <taxon>Viridiplantae</taxon>
        <taxon>Streptophyta</taxon>
        <taxon>Embryophyta</taxon>
        <taxon>Tracheophyta</taxon>
        <taxon>Spermatophyta</taxon>
        <taxon>Magnoliopsida</taxon>
        <taxon>eudicotyledons</taxon>
        <taxon>Gunneridae</taxon>
        <taxon>Pentapetalae</taxon>
        <taxon>rosids</taxon>
        <taxon>Vitales</taxon>
        <taxon>Vitaceae</taxon>
        <taxon>Viteae</taxon>
        <taxon>Vitis</taxon>
    </lineage>
</organism>
<evidence type="ECO:0000256" key="1">
    <source>
        <dbReference type="SAM" id="MobiDB-lite"/>
    </source>
</evidence>
<protein>
    <submittedName>
        <fullName evidence="3">Retrovirus-related Pol polyprotein from transposon RE2</fullName>
    </submittedName>
</protein>
<dbReference type="AlphaFoldDB" id="A0A438IG16"/>
<evidence type="ECO:0000313" key="3">
    <source>
        <dbReference type="EMBL" id="RVW95617.1"/>
    </source>
</evidence>
<dbReference type="SUPFAM" id="SSF56672">
    <property type="entry name" value="DNA/RNA polymerases"/>
    <property type="match status" value="1"/>
</dbReference>
<dbReference type="EMBL" id="QGNW01000112">
    <property type="protein sequence ID" value="RVW95617.1"/>
    <property type="molecule type" value="Genomic_DNA"/>
</dbReference>
<comment type="caution">
    <text evidence="3">The sequence shown here is derived from an EMBL/GenBank/DDBJ whole genome shotgun (WGS) entry which is preliminary data.</text>
</comment>
<evidence type="ECO:0000259" key="2">
    <source>
        <dbReference type="Pfam" id="PF07727"/>
    </source>
</evidence>
<feature type="region of interest" description="Disordered" evidence="1">
    <location>
        <begin position="15"/>
        <end position="76"/>
    </location>
</feature>
<accession>A0A438IG16</accession>
<sequence length="563" mass="62727">MSALLPHQVCSLLPHQANPKTQAHNNTTCATPTPEPNSHSSAPVPETKCDCANNPLLPPTQNDPNQPPDLSPSPHVIVTRSKHNIHKPIQKLNLTANSNNLPLNPPLLPKPSRTLSGDKLCLQSLMFYYVQSSIGAKGFHQRPGVDYSETFSPVIKPTTVRLVLSLAVSQGWSLRQLDINNAFLQGTLTEDMFMSQPPGFIDRDHPHHVCKLRKAIYGLKQAPRAWYHELRQFLLQFGFINSIIDTSLFIFNNHGTIFYLLVYVDDIIITGNNVEAAQTFIQQLSQRFSLKDLGPLTYFLGVEVTSHTNGIFLSQRKYIADLLNRTHMTEAKPAPTPLATSPILTLQSGTPLSDPTEYRTVVGSLQYLSLTRPDIAYTVNKLSQFMHQPTSDHWNAVKRLLRYLCGTLDHGITLRRTSPLALHAFSDSDWAGNKDDFTSTSAYIIYLGHNPISWSSKKQRTVARSSTEAEYRSWPLLLRKFVGFALSSPNSVTLPQQPVIYCDNIEQVQNGLLRVSHISASDQLADALTKPLARPQFDSLKAKIGLAPQPSILRGHDKDIQSS</sequence>
<feature type="compositionally biased region" description="Low complexity" evidence="1">
    <location>
        <begin position="53"/>
        <end position="64"/>
    </location>
</feature>
<dbReference type="Pfam" id="PF07727">
    <property type="entry name" value="RVT_2"/>
    <property type="match status" value="1"/>
</dbReference>
<dbReference type="CDD" id="cd09272">
    <property type="entry name" value="RNase_HI_RT_Ty1"/>
    <property type="match status" value="1"/>
</dbReference>
<name>A0A438IG16_VITVI</name>
<dbReference type="InterPro" id="IPR043502">
    <property type="entry name" value="DNA/RNA_pol_sf"/>
</dbReference>
<feature type="compositionally biased region" description="Polar residues" evidence="1">
    <location>
        <begin position="18"/>
        <end position="41"/>
    </location>
</feature>